<dbReference type="RefSeq" id="WP_045360876.1">
    <property type="nucleotide sequence ID" value="NZ_BBPA01000060.1"/>
</dbReference>
<dbReference type="Proteomes" id="UP000030321">
    <property type="component" value="Unassembled WGS sequence"/>
</dbReference>
<evidence type="ECO:0000313" key="1">
    <source>
        <dbReference type="EMBL" id="GAL94721.1"/>
    </source>
</evidence>
<proteinExistence type="predicted"/>
<comment type="caution">
    <text evidence="1">The sequence shown here is derived from an EMBL/GenBank/DDBJ whole genome shotgun (WGS) entry which is preliminary data.</text>
</comment>
<dbReference type="AlphaFoldDB" id="A0A0A1VZK9"/>
<evidence type="ECO:0000313" key="2">
    <source>
        <dbReference type="Proteomes" id="UP000030321"/>
    </source>
</evidence>
<protein>
    <submittedName>
        <fullName evidence="1">Uncharacterized protein</fullName>
    </submittedName>
</protein>
<gene>
    <name evidence="1" type="ORF">N44_03312</name>
</gene>
<name>A0A0A1VZK9_MICAE</name>
<reference evidence="2" key="1">
    <citation type="journal article" date="2015" name="Genome">
        <title>Whole Genome Sequence of the Non-Microcystin-Producing Microcystis aeruginosa Strain NIES-44.</title>
        <authorList>
            <person name="Okano K."/>
            <person name="Miyata N."/>
            <person name="Ozaki Y."/>
        </authorList>
    </citation>
    <scope>NUCLEOTIDE SEQUENCE [LARGE SCALE GENOMIC DNA]</scope>
    <source>
        <strain evidence="2">NIES-44</strain>
    </source>
</reference>
<dbReference type="EMBL" id="BBPA01000060">
    <property type="protein sequence ID" value="GAL94721.1"/>
    <property type="molecule type" value="Genomic_DNA"/>
</dbReference>
<sequence>MTTSPESQFLQALEMCQSLSNLTAQFSIIPCRVIEILSDVSQEPRVLYSLLIKYSREVDCALVALDIYAKNADNWRVKDRDRTCSLGFGVKDHCTILSCLLNFGKRPFSFISYTGNFASEAIIFELLKDWKNLDLAPFFEEKMQEFIQEAKIA</sequence>
<organism evidence="1 2">
    <name type="scientific">Microcystis aeruginosa NIES-44</name>
    <dbReference type="NCBI Taxonomy" id="449439"/>
    <lineage>
        <taxon>Bacteria</taxon>
        <taxon>Bacillati</taxon>
        <taxon>Cyanobacteriota</taxon>
        <taxon>Cyanophyceae</taxon>
        <taxon>Oscillatoriophycideae</taxon>
        <taxon>Chroococcales</taxon>
        <taxon>Microcystaceae</taxon>
        <taxon>Microcystis</taxon>
    </lineage>
</organism>
<accession>A0A0A1VZK9</accession>